<evidence type="ECO:0000313" key="3">
    <source>
        <dbReference type="Proteomes" id="UP000619078"/>
    </source>
</evidence>
<protein>
    <submittedName>
        <fullName evidence="2">DUF262 domain-containing protein</fullName>
    </submittedName>
</protein>
<organism evidence="2 3">
    <name type="scientific">Mucilaginibacter glaciei</name>
    <dbReference type="NCBI Taxonomy" id="2772109"/>
    <lineage>
        <taxon>Bacteria</taxon>
        <taxon>Pseudomonadati</taxon>
        <taxon>Bacteroidota</taxon>
        <taxon>Sphingobacteriia</taxon>
        <taxon>Sphingobacteriales</taxon>
        <taxon>Sphingobacteriaceae</taxon>
        <taxon>Mucilaginibacter</taxon>
    </lineage>
</organism>
<dbReference type="EMBL" id="JACWMX010000008">
    <property type="protein sequence ID" value="MBD1394943.1"/>
    <property type="molecule type" value="Genomic_DNA"/>
</dbReference>
<gene>
    <name evidence="2" type="ORF">IDJ76_17690</name>
</gene>
<evidence type="ECO:0000313" key="2">
    <source>
        <dbReference type="EMBL" id="MBD1394943.1"/>
    </source>
</evidence>
<dbReference type="PANTHER" id="PTHR39639">
    <property type="entry name" value="CHROMOSOME 16, WHOLE GENOME SHOTGUN SEQUENCE"/>
    <property type="match status" value="1"/>
</dbReference>
<dbReference type="Pfam" id="PF03235">
    <property type="entry name" value="GmrSD_N"/>
    <property type="match status" value="1"/>
</dbReference>
<dbReference type="AlphaFoldDB" id="A0A926S384"/>
<accession>A0A926S384</accession>
<dbReference type="InterPro" id="IPR004919">
    <property type="entry name" value="GmrSD_N"/>
</dbReference>
<evidence type="ECO:0000259" key="1">
    <source>
        <dbReference type="Pfam" id="PF03235"/>
    </source>
</evidence>
<comment type="caution">
    <text evidence="2">The sequence shown here is derived from an EMBL/GenBank/DDBJ whole genome shotgun (WGS) entry which is preliminary data.</text>
</comment>
<keyword evidence="3" id="KW-1185">Reference proteome</keyword>
<feature type="domain" description="GmrSD restriction endonucleases N-terminal" evidence="1">
    <location>
        <begin position="38"/>
        <end position="194"/>
    </location>
</feature>
<dbReference type="PANTHER" id="PTHR39639:SF1">
    <property type="entry name" value="DUF262 DOMAIN-CONTAINING PROTEIN"/>
    <property type="match status" value="1"/>
</dbReference>
<sequence>MEYNEIDEEIIESNKEIVDNITLILSENIKTYSRDWTVETIYNQIKQGNIELNPKFQRRNAWTDEKRSRLIESLILKLPVPEIVLAESHEEKNKFIVLDGKQRLLTIAGFIEHETYKYWDKPILRDLKLKPKLNNMSIELLSQDINRESYRAFQNSDIRCTVVFNQTTDDILYEIFYRLNSGAVPLSMQELRQSLRKGEFSDFLMESTEKIGPLHRVLGIDQPDKRLLDAEILLKFISYRMYLSKYNGNLKKFLDDTLVVLNKEWETTHSIVSRLYLELDLGIELLSQITGMDNIGKYYNENRFNRNLFDVQIHFFSQLSENDINQINNAKYLKGFEELSKQDNAFRKSMVSSTNTKKSVAIRFDLFRQLINSSYNKDFKNLLPLE</sequence>
<reference evidence="2" key="1">
    <citation type="submission" date="2020-09" db="EMBL/GenBank/DDBJ databases">
        <title>Novel species of Mucilaginibacter isolated from a glacier on the Tibetan Plateau.</title>
        <authorList>
            <person name="Liu Q."/>
            <person name="Xin Y.-H."/>
        </authorList>
    </citation>
    <scope>NUCLEOTIDE SEQUENCE</scope>
    <source>
        <strain evidence="2">ZB1P21</strain>
    </source>
</reference>
<dbReference type="RefSeq" id="WP_191165068.1">
    <property type="nucleotide sequence ID" value="NZ_JACWMX010000008.1"/>
</dbReference>
<dbReference type="Proteomes" id="UP000619078">
    <property type="component" value="Unassembled WGS sequence"/>
</dbReference>
<name>A0A926S384_9SPHI</name>
<proteinExistence type="predicted"/>